<dbReference type="OrthoDB" id="9799482at2"/>
<dbReference type="PRINTS" id="PR00035">
    <property type="entry name" value="HTHGNTR"/>
</dbReference>
<gene>
    <name evidence="5" type="ORF">L21TH_0965</name>
</gene>
<dbReference type="GO" id="GO:0003677">
    <property type="term" value="F:DNA binding"/>
    <property type="evidence" value="ECO:0007669"/>
    <property type="project" value="UniProtKB-KW"/>
</dbReference>
<dbReference type="InterPro" id="IPR008920">
    <property type="entry name" value="TF_FadR/GntR_C"/>
</dbReference>
<dbReference type="CDD" id="cd07377">
    <property type="entry name" value="WHTH_GntR"/>
    <property type="match status" value="1"/>
</dbReference>
<dbReference type="PANTHER" id="PTHR43537:SF5">
    <property type="entry name" value="UXU OPERON TRANSCRIPTIONAL REGULATOR"/>
    <property type="match status" value="1"/>
</dbReference>
<dbReference type="Gene3D" id="1.20.120.530">
    <property type="entry name" value="GntR ligand-binding domain-like"/>
    <property type="match status" value="1"/>
</dbReference>
<dbReference type="GO" id="GO:0003700">
    <property type="term" value="F:DNA-binding transcription factor activity"/>
    <property type="evidence" value="ECO:0007669"/>
    <property type="project" value="InterPro"/>
</dbReference>
<dbReference type="Pfam" id="PF07729">
    <property type="entry name" value="FCD"/>
    <property type="match status" value="1"/>
</dbReference>
<dbReference type="PANTHER" id="PTHR43537">
    <property type="entry name" value="TRANSCRIPTIONAL REGULATOR, GNTR FAMILY"/>
    <property type="match status" value="1"/>
</dbReference>
<dbReference type="PROSITE" id="PS50949">
    <property type="entry name" value="HTH_GNTR"/>
    <property type="match status" value="1"/>
</dbReference>
<dbReference type="eggNOG" id="COG2186">
    <property type="taxonomic scope" value="Bacteria"/>
</dbReference>
<dbReference type="InterPro" id="IPR011711">
    <property type="entry name" value="GntR_C"/>
</dbReference>
<dbReference type="SUPFAM" id="SSF48008">
    <property type="entry name" value="GntR ligand-binding domain-like"/>
    <property type="match status" value="1"/>
</dbReference>
<keyword evidence="2" id="KW-0238">DNA-binding</keyword>
<dbReference type="EMBL" id="ARZA01000094">
    <property type="protein sequence ID" value="EOD00971.1"/>
    <property type="molecule type" value="Genomic_DNA"/>
</dbReference>
<dbReference type="SUPFAM" id="SSF46785">
    <property type="entry name" value="Winged helix' DNA-binding domain"/>
    <property type="match status" value="1"/>
</dbReference>
<sequence length="230" mass="26706">MSKEKVSVSDMVFKKIEERIINGDWPPGTKIMSEPQLAKQLNVSRMSVREAIEKMVALGILTKKQGEGTFVNKLGPSIYFNRLIPMITLDLDNYLEILEFRLITEVENARLCAQRHTPENIHELENCYNRMLEFKNDNQKFAESDMDFHLKIAECTQNSIITKVNIILKNLLEYHQKLLYKSLGPEGGIKDHRMILDAIKNKDSELSAIFMKRHIERTIQDIKKLNDKNT</sequence>
<dbReference type="Proteomes" id="UP000013378">
    <property type="component" value="Unassembled WGS sequence"/>
</dbReference>
<feature type="domain" description="HTH gntR-type" evidence="4">
    <location>
        <begin position="6"/>
        <end position="74"/>
    </location>
</feature>
<accession>R1CQN6</accession>
<reference evidence="5 6" key="1">
    <citation type="journal article" date="2015" name="Geomicrobiol. J.">
        <title>Caldisalinibacter kiritimatiensis gen. nov., sp. nov., a moderately thermohalophilic thiosulfate-reducing bacterium from a hypersaline microbial mat.</title>
        <authorList>
            <person name="Ben Hania W."/>
            <person name="Joseph M."/>
            <person name="Fiebig A."/>
            <person name="Bunk B."/>
            <person name="Klenk H.-P."/>
            <person name="Fardeau M.-L."/>
            <person name="Spring S."/>
        </authorList>
    </citation>
    <scope>NUCLEOTIDE SEQUENCE [LARGE SCALE GENOMIC DNA]</scope>
    <source>
        <strain evidence="5 6">L21-TH-D2</strain>
    </source>
</reference>
<keyword evidence="1" id="KW-0805">Transcription regulation</keyword>
<dbReference type="SMART" id="SM00895">
    <property type="entry name" value="FCD"/>
    <property type="match status" value="1"/>
</dbReference>
<keyword evidence="3" id="KW-0804">Transcription</keyword>
<dbReference type="SMART" id="SM00345">
    <property type="entry name" value="HTH_GNTR"/>
    <property type="match status" value="1"/>
</dbReference>
<organism evidence="5 6">
    <name type="scientific">Caldisalinibacter kiritimatiensis</name>
    <dbReference type="NCBI Taxonomy" id="1304284"/>
    <lineage>
        <taxon>Bacteria</taxon>
        <taxon>Bacillati</taxon>
        <taxon>Bacillota</taxon>
        <taxon>Tissierellia</taxon>
        <taxon>Tissierellales</taxon>
        <taxon>Thermohalobacteraceae</taxon>
        <taxon>Caldisalinibacter</taxon>
    </lineage>
</organism>
<dbReference type="AlphaFoldDB" id="R1CQN6"/>
<dbReference type="PATRIC" id="fig|1304284.3.peg.949"/>
<dbReference type="Gene3D" id="1.10.10.10">
    <property type="entry name" value="Winged helix-like DNA-binding domain superfamily/Winged helix DNA-binding domain"/>
    <property type="match status" value="1"/>
</dbReference>
<dbReference type="RefSeq" id="WP_006310700.1">
    <property type="nucleotide sequence ID" value="NZ_ARZA01000094.1"/>
</dbReference>
<evidence type="ECO:0000313" key="6">
    <source>
        <dbReference type="Proteomes" id="UP000013378"/>
    </source>
</evidence>
<comment type="caution">
    <text evidence="5">The sequence shown here is derived from an EMBL/GenBank/DDBJ whole genome shotgun (WGS) entry which is preliminary data.</text>
</comment>
<evidence type="ECO:0000313" key="5">
    <source>
        <dbReference type="EMBL" id="EOD00971.1"/>
    </source>
</evidence>
<keyword evidence="6" id="KW-1185">Reference proteome</keyword>
<evidence type="ECO:0000259" key="4">
    <source>
        <dbReference type="PROSITE" id="PS50949"/>
    </source>
</evidence>
<evidence type="ECO:0000256" key="2">
    <source>
        <dbReference type="ARBA" id="ARBA00023125"/>
    </source>
</evidence>
<dbReference type="Pfam" id="PF00392">
    <property type="entry name" value="GntR"/>
    <property type="match status" value="1"/>
</dbReference>
<dbReference type="InterPro" id="IPR000524">
    <property type="entry name" value="Tscrpt_reg_HTH_GntR"/>
</dbReference>
<proteinExistence type="predicted"/>
<dbReference type="InterPro" id="IPR036388">
    <property type="entry name" value="WH-like_DNA-bd_sf"/>
</dbReference>
<name>R1CQN6_9FIRM</name>
<evidence type="ECO:0000256" key="3">
    <source>
        <dbReference type="ARBA" id="ARBA00023163"/>
    </source>
</evidence>
<evidence type="ECO:0000256" key="1">
    <source>
        <dbReference type="ARBA" id="ARBA00023015"/>
    </source>
</evidence>
<protein>
    <submittedName>
        <fullName evidence="5">Transcriptional regulator, FadR family</fullName>
    </submittedName>
</protein>
<dbReference type="InterPro" id="IPR036390">
    <property type="entry name" value="WH_DNA-bd_sf"/>
</dbReference>
<dbReference type="STRING" id="1304284.L21TH_0965"/>